<keyword evidence="1" id="KW-0677">Repeat</keyword>
<dbReference type="PROSITE" id="PS51464">
    <property type="entry name" value="SIS"/>
    <property type="match status" value="2"/>
</dbReference>
<organism evidence="3 4">
    <name type="scientific">Marinactinospora thermotolerans DSM 45154</name>
    <dbReference type="NCBI Taxonomy" id="1122192"/>
    <lineage>
        <taxon>Bacteria</taxon>
        <taxon>Bacillati</taxon>
        <taxon>Actinomycetota</taxon>
        <taxon>Actinomycetes</taxon>
        <taxon>Streptosporangiales</taxon>
        <taxon>Nocardiopsidaceae</taxon>
        <taxon>Marinactinospora</taxon>
    </lineage>
</organism>
<dbReference type="GO" id="GO:1901135">
    <property type="term" value="P:carbohydrate derivative metabolic process"/>
    <property type="evidence" value="ECO:0007669"/>
    <property type="project" value="InterPro"/>
</dbReference>
<evidence type="ECO:0000259" key="2">
    <source>
        <dbReference type="PROSITE" id="PS51464"/>
    </source>
</evidence>
<feature type="domain" description="SIS" evidence="2">
    <location>
        <begin position="38"/>
        <end position="178"/>
    </location>
</feature>
<name>A0A1T4QJ28_9ACTN</name>
<dbReference type="InterPro" id="IPR001347">
    <property type="entry name" value="SIS_dom"/>
</dbReference>
<dbReference type="AlphaFoldDB" id="A0A1T4QJ28"/>
<dbReference type="SUPFAM" id="SSF53697">
    <property type="entry name" value="SIS domain"/>
    <property type="match status" value="1"/>
</dbReference>
<dbReference type="GO" id="GO:0097367">
    <property type="term" value="F:carbohydrate derivative binding"/>
    <property type="evidence" value="ECO:0007669"/>
    <property type="project" value="InterPro"/>
</dbReference>
<gene>
    <name evidence="3" type="ORF">SAMN02745673_02263</name>
</gene>
<evidence type="ECO:0000313" key="4">
    <source>
        <dbReference type="Proteomes" id="UP000190637"/>
    </source>
</evidence>
<proteinExistence type="predicted"/>
<dbReference type="Proteomes" id="UP000190637">
    <property type="component" value="Unassembled WGS sequence"/>
</dbReference>
<sequence length="352" mass="36046">MGRDLMTTTTSVMRSEIAQQPEAVRRTLDALLPLTGEIAALAQQTRQVLFIARGSSDNAAVYGGYLIQAHGGRLATLASPSIATTYRAKMDLSGVLAVAISQSGRTEEIVDTMRWAADCGARTIGITNGAGSPMTEIADVSLLTRAGDEVAVPATKTYTTQLAALAVLALGLGADLDAGELRAVPDEIEATLEASEDALDEIVERLVGVQGAVVSGRGMAFSTALEAALKLKEACYLHAMGLSYADLLHGPIAVVDADTPALLVAANNGPTLPGTVALAQRVVSAGAPAYGIGGGAALAGACDLAVPGPDLPEWLAPIGLIVPAQLITEKLARRLGYDPDAPRGLGKVTQTS</sequence>
<dbReference type="STRING" id="1122192.SAMN02745673_02263"/>
<accession>A0A1T4QJ28</accession>
<dbReference type="PANTHER" id="PTHR10937:SF8">
    <property type="entry name" value="AMINOTRANSFERASE-RELATED"/>
    <property type="match status" value="1"/>
</dbReference>
<feature type="domain" description="SIS" evidence="2">
    <location>
        <begin position="202"/>
        <end position="342"/>
    </location>
</feature>
<dbReference type="CDD" id="cd05009">
    <property type="entry name" value="SIS_GlmS_GlmD_2"/>
    <property type="match status" value="1"/>
</dbReference>
<dbReference type="InterPro" id="IPR035466">
    <property type="entry name" value="GlmS/AgaS_SIS"/>
</dbReference>
<reference evidence="3 4" key="1">
    <citation type="submission" date="2017-02" db="EMBL/GenBank/DDBJ databases">
        <authorList>
            <person name="Peterson S.W."/>
        </authorList>
    </citation>
    <scope>NUCLEOTIDE SEQUENCE [LARGE SCALE GENOMIC DNA]</scope>
    <source>
        <strain evidence="3 4">DSM 45154</strain>
    </source>
</reference>
<dbReference type="Pfam" id="PF01380">
    <property type="entry name" value="SIS"/>
    <property type="match status" value="2"/>
</dbReference>
<dbReference type="Gene3D" id="3.40.50.10490">
    <property type="entry name" value="Glucose-6-phosphate isomerase like protein, domain 1"/>
    <property type="match status" value="2"/>
</dbReference>
<dbReference type="CDD" id="cd05008">
    <property type="entry name" value="SIS_GlmS_GlmD_1"/>
    <property type="match status" value="1"/>
</dbReference>
<protein>
    <submittedName>
        <fullName evidence="3">Glutamine--fructose-6-phosphate transaminase</fullName>
    </submittedName>
</protein>
<dbReference type="PANTHER" id="PTHR10937">
    <property type="entry name" value="GLUCOSAMINE--FRUCTOSE-6-PHOSPHATE AMINOTRANSFERASE, ISOMERIZING"/>
    <property type="match status" value="1"/>
</dbReference>
<dbReference type="InterPro" id="IPR046348">
    <property type="entry name" value="SIS_dom_sf"/>
</dbReference>
<dbReference type="EMBL" id="FUWS01000005">
    <property type="protein sequence ID" value="SKA03725.1"/>
    <property type="molecule type" value="Genomic_DNA"/>
</dbReference>
<evidence type="ECO:0000256" key="1">
    <source>
        <dbReference type="ARBA" id="ARBA00022737"/>
    </source>
</evidence>
<evidence type="ECO:0000313" key="3">
    <source>
        <dbReference type="EMBL" id="SKA03725.1"/>
    </source>
</evidence>
<keyword evidence="4" id="KW-1185">Reference proteome</keyword>
<dbReference type="InterPro" id="IPR035490">
    <property type="entry name" value="GlmS/FrlB_SIS"/>
</dbReference>